<accession>A0A0D0DSW4</accession>
<evidence type="ECO:0000313" key="2">
    <source>
        <dbReference type="EMBL" id="KIK91411.1"/>
    </source>
</evidence>
<name>A0A0D0DSW4_9AGAM</name>
<evidence type="ECO:0000256" key="1">
    <source>
        <dbReference type="SAM" id="MobiDB-lite"/>
    </source>
</evidence>
<proteinExistence type="predicted"/>
<dbReference type="EMBL" id="KN825390">
    <property type="protein sequence ID" value="KIK91411.1"/>
    <property type="molecule type" value="Genomic_DNA"/>
</dbReference>
<protein>
    <submittedName>
        <fullName evidence="2">Uncharacterized protein</fullName>
    </submittedName>
</protein>
<gene>
    <name evidence="2" type="ORF">PAXRUDRAFT_13800</name>
</gene>
<dbReference type="HOGENOM" id="CLU_1917734_0_0_1"/>
<reference evidence="2 3" key="1">
    <citation type="submission" date="2014-04" db="EMBL/GenBank/DDBJ databases">
        <authorList>
            <consortium name="DOE Joint Genome Institute"/>
            <person name="Kuo A."/>
            <person name="Kohler A."/>
            <person name="Jargeat P."/>
            <person name="Nagy L.G."/>
            <person name="Floudas D."/>
            <person name="Copeland A."/>
            <person name="Barry K.W."/>
            <person name="Cichocki N."/>
            <person name="Veneault-Fourrey C."/>
            <person name="LaButti K."/>
            <person name="Lindquist E.A."/>
            <person name="Lipzen A."/>
            <person name="Lundell T."/>
            <person name="Morin E."/>
            <person name="Murat C."/>
            <person name="Sun H."/>
            <person name="Tunlid A."/>
            <person name="Henrissat B."/>
            <person name="Grigoriev I.V."/>
            <person name="Hibbett D.S."/>
            <person name="Martin F."/>
            <person name="Nordberg H.P."/>
            <person name="Cantor M.N."/>
            <person name="Hua S.X."/>
        </authorList>
    </citation>
    <scope>NUCLEOTIDE SEQUENCE [LARGE SCALE GENOMIC DNA]</scope>
    <source>
        <strain evidence="2 3">Ve08.2h10</strain>
    </source>
</reference>
<feature type="region of interest" description="Disordered" evidence="1">
    <location>
        <begin position="74"/>
        <end position="132"/>
    </location>
</feature>
<organism evidence="2 3">
    <name type="scientific">Paxillus rubicundulus Ve08.2h10</name>
    <dbReference type="NCBI Taxonomy" id="930991"/>
    <lineage>
        <taxon>Eukaryota</taxon>
        <taxon>Fungi</taxon>
        <taxon>Dikarya</taxon>
        <taxon>Basidiomycota</taxon>
        <taxon>Agaricomycotina</taxon>
        <taxon>Agaricomycetes</taxon>
        <taxon>Agaricomycetidae</taxon>
        <taxon>Boletales</taxon>
        <taxon>Paxilineae</taxon>
        <taxon>Paxillaceae</taxon>
        <taxon>Paxillus</taxon>
    </lineage>
</organism>
<evidence type="ECO:0000313" key="3">
    <source>
        <dbReference type="Proteomes" id="UP000054538"/>
    </source>
</evidence>
<reference evidence="3" key="2">
    <citation type="submission" date="2015-01" db="EMBL/GenBank/DDBJ databases">
        <title>Evolutionary Origins and Diversification of the Mycorrhizal Mutualists.</title>
        <authorList>
            <consortium name="DOE Joint Genome Institute"/>
            <consortium name="Mycorrhizal Genomics Consortium"/>
            <person name="Kohler A."/>
            <person name="Kuo A."/>
            <person name="Nagy L.G."/>
            <person name="Floudas D."/>
            <person name="Copeland A."/>
            <person name="Barry K.W."/>
            <person name="Cichocki N."/>
            <person name="Veneault-Fourrey C."/>
            <person name="LaButti K."/>
            <person name="Lindquist E.A."/>
            <person name="Lipzen A."/>
            <person name="Lundell T."/>
            <person name="Morin E."/>
            <person name="Murat C."/>
            <person name="Riley R."/>
            <person name="Ohm R."/>
            <person name="Sun H."/>
            <person name="Tunlid A."/>
            <person name="Henrissat B."/>
            <person name="Grigoriev I.V."/>
            <person name="Hibbett D.S."/>
            <person name="Martin F."/>
        </authorList>
    </citation>
    <scope>NUCLEOTIDE SEQUENCE [LARGE SCALE GENOMIC DNA]</scope>
    <source>
        <strain evidence="3">Ve08.2h10</strain>
    </source>
</reference>
<sequence length="132" mass="14963">MAGNGISHLTSDHQASFGHISSDFRYVNDLTLPSHEIPGIKARHPSGIKHYLDDEIQPTRHEHEVQPIIASYRVNSRPPSYPPRAPPSLSPERHRIDAAQPTDVHTRRQLMPQSDRAGRVPQTSTHTERFIR</sequence>
<dbReference type="InParanoid" id="A0A0D0DSW4"/>
<keyword evidence="3" id="KW-1185">Reference proteome</keyword>
<dbReference type="Proteomes" id="UP000054538">
    <property type="component" value="Unassembled WGS sequence"/>
</dbReference>
<dbReference type="AlphaFoldDB" id="A0A0D0DSW4"/>
<feature type="compositionally biased region" description="Pro residues" evidence="1">
    <location>
        <begin position="79"/>
        <end position="89"/>
    </location>
</feature>